<name>A0A437GTY3_9SPHN</name>
<protein>
    <recommendedName>
        <fullName evidence="11">3-oxo-tetronate kinase</fullName>
        <ecNumber evidence="10">2.7.1.217</ecNumber>
    </recommendedName>
    <alternativeName>
        <fullName evidence="12">3-dehydrotetronate 4-kinase</fullName>
    </alternativeName>
</protein>
<gene>
    <name evidence="15" type="ORF">EKN06_15380</name>
</gene>
<evidence type="ECO:0000313" key="16">
    <source>
        <dbReference type="Proteomes" id="UP000283003"/>
    </source>
</evidence>
<comment type="catalytic activity">
    <reaction evidence="7">
        <text>3-dehydro-L-erythronate + ATP = 3-dehydro-4-O-phospho-L-erythronate + ADP + H(+)</text>
        <dbReference type="Rhea" id="RHEA:52552"/>
        <dbReference type="ChEBI" id="CHEBI:15378"/>
        <dbReference type="ChEBI" id="CHEBI:30616"/>
        <dbReference type="ChEBI" id="CHEBI:136592"/>
        <dbReference type="ChEBI" id="CHEBI:136670"/>
        <dbReference type="ChEBI" id="CHEBI:456216"/>
        <dbReference type="EC" id="2.7.1.217"/>
    </reaction>
</comment>
<dbReference type="OrthoDB" id="191465at2"/>
<dbReference type="Pfam" id="PF17042">
    <property type="entry name" value="NBD_C"/>
    <property type="match status" value="1"/>
</dbReference>
<evidence type="ECO:0000256" key="8">
    <source>
        <dbReference type="ARBA" id="ARBA00036346"/>
    </source>
</evidence>
<dbReference type="InterPro" id="IPR010737">
    <property type="entry name" value="4-carb_acid_sugar_kinase_N"/>
</dbReference>
<keyword evidence="5" id="KW-0067">ATP-binding</keyword>
<comment type="caution">
    <text evidence="15">The sequence shown here is derived from an EMBL/GenBank/DDBJ whole genome shotgun (WGS) entry which is preliminary data.</text>
</comment>
<evidence type="ECO:0000256" key="4">
    <source>
        <dbReference type="ARBA" id="ARBA00022777"/>
    </source>
</evidence>
<keyword evidence="4 15" id="KW-0418">Kinase</keyword>
<dbReference type="Pfam" id="PF07005">
    <property type="entry name" value="SBD_N"/>
    <property type="match status" value="1"/>
</dbReference>
<dbReference type="SUPFAM" id="SSF142764">
    <property type="entry name" value="YgbK-like"/>
    <property type="match status" value="1"/>
</dbReference>
<proteinExistence type="inferred from homology"/>
<sequence length="409" mass="42344">MILGCIADDFTGAGDIAGLIAAEGMRTSLFTSVDDIGSRSCEAGVVALKTRSLPVEVAVQQSLAALELLLQAGCSQIVFKYCSTFDSTPRGNIGPVAEALAARLGVETAIVCPSFPANGRTVYQGNLFVGDVPLAESGMRDHPLTPMTDSDLRRWLAPQTSLAVAHIPLQRVRSAGLADDLAMARGLVVVDAVSDQDLRIIARAVADAPLVTGGSAIGMGLPANFRARGQIGDTPVPALSRHGPTLILSGSCSVASNAQVAAYRASRPAIAVDVERLLHGYPVLEEVDEFLVRNAADSPLAYSTAPPELSRTFIEANGGNRAALAVEELLAELATRAAARGIAKFVVAGGETSGGVVEALQPGPLQVGRMIAPGVPLLANETQTFALKSGNFGSENFLHEAVAAMEPTT</sequence>
<feature type="domain" description="Four-carbon acid sugar kinase N-terminal" evidence="13">
    <location>
        <begin position="3"/>
        <end position="220"/>
    </location>
</feature>
<dbReference type="AlphaFoldDB" id="A0A437GTY3"/>
<keyword evidence="16" id="KW-1185">Reference proteome</keyword>
<evidence type="ECO:0000256" key="2">
    <source>
        <dbReference type="ARBA" id="ARBA00022679"/>
    </source>
</evidence>
<evidence type="ECO:0000256" key="3">
    <source>
        <dbReference type="ARBA" id="ARBA00022741"/>
    </source>
</evidence>
<dbReference type="InterPro" id="IPR031475">
    <property type="entry name" value="NBD_C"/>
</dbReference>
<comment type="catalytic activity">
    <reaction evidence="8">
        <text>3-dehydro-D-erythronate + ATP = 3-dehydro-4-O-phospho-D-erythronate + ADP + H(+)</text>
        <dbReference type="Rhea" id="RHEA:52556"/>
        <dbReference type="ChEBI" id="CHEBI:15378"/>
        <dbReference type="ChEBI" id="CHEBI:30616"/>
        <dbReference type="ChEBI" id="CHEBI:57958"/>
        <dbReference type="ChEBI" id="CHEBI:136593"/>
        <dbReference type="ChEBI" id="CHEBI:456216"/>
        <dbReference type="EC" id="2.7.1.217"/>
    </reaction>
</comment>
<organism evidence="15 16">
    <name type="scientific">Croceicoccus ponticola</name>
    <dbReference type="NCBI Taxonomy" id="2217664"/>
    <lineage>
        <taxon>Bacteria</taxon>
        <taxon>Pseudomonadati</taxon>
        <taxon>Pseudomonadota</taxon>
        <taxon>Alphaproteobacteria</taxon>
        <taxon>Sphingomonadales</taxon>
        <taxon>Erythrobacteraceae</taxon>
        <taxon>Croceicoccus</taxon>
    </lineage>
</organism>
<keyword evidence="6" id="KW-0119">Carbohydrate metabolism</keyword>
<evidence type="ECO:0000256" key="1">
    <source>
        <dbReference type="ARBA" id="ARBA00005715"/>
    </source>
</evidence>
<dbReference type="EMBL" id="RXOL01000013">
    <property type="protein sequence ID" value="RVQ64622.1"/>
    <property type="molecule type" value="Genomic_DNA"/>
</dbReference>
<dbReference type="RefSeq" id="WP_127613794.1">
    <property type="nucleotide sequence ID" value="NZ_RXOL01000013.1"/>
</dbReference>
<evidence type="ECO:0000259" key="14">
    <source>
        <dbReference type="Pfam" id="PF17042"/>
    </source>
</evidence>
<evidence type="ECO:0000256" key="9">
    <source>
        <dbReference type="ARBA" id="ARBA00037335"/>
    </source>
</evidence>
<dbReference type="Gene3D" id="3.40.980.20">
    <property type="entry name" value="Four-carbon acid sugar kinase, nucleotide binding domain"/>
    <property type="match status" value="1"/>
</dbReference>
<evidence type="ECO:0000256" key="7">
    <source>
        <dbReference type="ARBA" id="ARBA00035898"/>
    </source>
</evidence>
<comment type="similarity">
    <text evidence="1">Belongs to the four-carbon acid sugar kinase family.</text>
</comment>
<dbReference type="EC" id="2.7.1.217" evidence="10"/>
<dbReference type="Gene3D" id="3.40.50.10840">
    <property type="entry name" value="Putative sugar-binding, N-terminal domain"/>
    <property type="match status" value="1"/>
</dbReference>
<dbReference type="InterPro" id="IPR037051">
    <property type="entry name" value="4-carb_acid_sugar_kinase_N_sf"/>
</dbReference>
<evidence type="ECO:0000256" key="5">
    <source>
        <dbReference type="ARBA" id="ARBA00022840"/>
    </source>
</evidence>
<keyword evidence="2" id="KW-0808">Transferase</keyword>
<evidence type="ECO:0000256" key="10">
    <source>
        <dbReference type="ARBA" id="ARBA00039095"/>
    </source>
</evidence>
<comment type="function">
    <text evidence="9">Catalyzes the ATP-dependent phosphorylation of 3-oxo-tetronate to 3-oxo-tetronate 4-phosphate.</text>
</comment>
<dbReference type="InterPro" id="IPR042213">
    <property type="entry name" value="NBD_C_sf"/>
</dbReference>
<reference evidence="15 16" key="1">
    <citation type="submission" date="2018-12" db="EMBL/GenBank/DDBJ databases">
        <title>Croceicoccus ponticola sp. nov., a lipolytic bacterium isolated from seawater.</title>
        <authorList>
            <person name="Yoon J.-H."/>
        </authorList>
    </citation>
    <scope>NUCLEOTIDE SEQUENCE [LARGE SCALE GENOMIC DNA]</scope>
    <source>
        <strain evidence="15 16">GM-16</strain>
    </source>
</reference>
<dbReference type="InterPro" id="IPR050007">
    <property type="entry name" value="OtnK"/>
</dbReference>
<dbReference type="NCBIfam" id="NF043035">
    <property type="entry name" value="OxoTetrKin"/>
    <property type="match status" value="1"/>
</dbReference>
<evidence type="ECO:0000256" key="11">
    <source>
        <dbReference type="ARBA" id="ARBA00039461"/>
    </source>
</evidence>
<evidence type="ECO:0000256" key="6">
    <source>
        <dbReference type="ARBA" id="ARBA00023277"/>
    </source>
</evidence>
<feature type="domain" description="Four-carbon acid sugar kinase nucleotide binding" evidence="14">
    <location>
        <begin position="246"/>
        <end position="398"/>
    </location>
</feature>
<accession>A0A437GTY3</accession>
<dbReference type="Proteomes" id="UP000283003">
    <property type="component" value="Unassembled WGS sequence"/>
</dbReference>
<dbReference type="GO" id="GO:0016301">
    <property type="term" value="F:kinase activity"/>
    <property type="evidence" value="ECO:0007669"/>
    <property type="project" value="UniProtKB-KW"/>
</dbReference>
<keyword evidence="3" id="KW-0547">Nucleotide-binding</keyword>
<evidence type="ECO:0000259" key="13">
    <source>
        <dbReference type="Pfam" id="PF07005"/>
    </source>
</evidence>
<evidence type="ECO:0000256" key="12">
    <source>
        <dbReference type="ARBA" id="ARBA00041377"/>
    </source>
</evidence>
<dbReference type="GO" id="GO:0005524">
    <property type="term" value="F:ATP binding"/>
    <property type="evidence" value="ECO:0007669"/>
    <property type="project" value="UniProtKB-KW"/>
</dbReference>
<evidence type="ECO:0000313" key="15">
    <source>
        <dbReference type="EMBL" id="RVQ64622.1"/>
    </source>
</evidence>